<feature type="compositionally biased region" description="Basic residues" evidence="1">
    <location>
        <begin position="303"/>
        <end position="313"/>
    </location>
</feature>
<gene>
    <name evidence="3" type="ORF">PSNMU_V1.4_AUG-EV-PASAV3_0020160</name>
</gene>
<organism evidence="3 4">
    <name type="scientific">Pseudo-nitzschia multistriata</name>
    <dbReference type="NCBI Taxonomy" id="183589"/>
    <lineage>
        <taxon>Eukaryota</taxon>
        <taxon>Sar</taxon>
        <taxon>Stramenopiles</taxon>
        <taxon>Ochrophyta</taxon>
        <taxon>Bacillariophyta</taxon>
        <taxon>Bacillariophyceae</taxon>
        <taxon>Bacillariophycidae</taxon>
        <taxon>Bacillariales</taxon>
        <taxon>Bacillariaceae</taxon>
        <taxon>Pseudo-nitzschia</taxon>
    </lineage>
</organism>
<evidence type="ECO:0000256" key="2">
    <source>
        <dbReference type="SAM" id="Phobius"/>
    </source>
</evidence>
<sequence length="420" mass="45745">MSDEMFTTPSGRLEEGGLGPSDAGGFATPEGSLGGAAPNTPYLSEPPASGGLRQGEGSASFGSSWTEGQGGSTRVVLLVLGAFVAVVVAVAAAVRIWKRRKRRRAMEKNRALALSNNLRFYANSECSSQGSISMGLPLARKKGRKQKHSHRRKGSKAAAYRFGTGPTYSVGSSSGDDGWHDERDDDDDDDSADVERGSRHRDWLGGVGYDPNREAEGIDFDSDPSTQHPDDSDAILNNSSSDGGGSSSDDGSAVLQHRNPVRTKPPTDLLSDLPVPSAVEVGPDPLAAGSETEKSTASTARTHSSKSRSRAKARPSSSSSTSKSDLQKEQEALNAMLYELSDELVRQQRELEEAAKAMSKKMTRRKHKECYNHHKKINDEIARLENERRDKKERLRAVQKQIKSQRRERRKKLFSEDYGQ</sequence>
<keyword evidence="4" id="KW-1185">Reference proteome</keyword>
<feature type="compositionally biased region" description="Basic residues" evidence="1">
    <location>
        <begin position="358"/>
        <end position="368"/>
    </location>
</feature>
<accession>A0A448YZV5</accession>
<feature type="region of interest" description="Disordered" evidence="1">
    <location>
        <begin position="1"/>
        <end position="67"/>
    </location>
</feature>
<dbReference type="EMBL" id="CAACVS010000055">
    <property type="protein sequence ID" value="VEU35284.1"/>
    <property type="molecule type" value="Genomic_DNA"/>
</dbReference>
<keyword evidence="2" id="KW-0472">Membrane</keyword>
<keyword evidence="2" id="KW-1133">Transmembrane helix</keyword>
<feature type="compositionally biased region" description="Polar residues" evidence="1">
    <location>
        <begin position="1"/>
        <end position="10"/>
    </location>
</feature>
<feature type="region of interest" description="Disordered" evidence="1">
    <location>
        <begin position="355"/>
        <end position="375"/>
    </location>
</feature>
<evidence type="ECO:0000313" key="3">
    <source>
        <dbReference type="EMBL" id="VEU35284.1"/>
    </source>
</evidence>
<dbReference type="Proteomes" id="UP000291116">
    <property type="component" value="Unassembled WGS sequence"/>
</dbReference>
<evidence type="ECO:0000256" key="1">
    <source>
        <dbReference type="SAM" id="MobiDB-lite"/>
    </source>
</evidence>
<dbReference type="AlphaFoldDB" id="A0A448YZV5"/>
<proteinExistence type="predicted"/>
<keyword evidence="2" id="KW-0812">Transmembrane</keyword>
<evidence type="ECO:0000313" key="4">
    <source>
        <dbReference type="Proteomes" id="UP000291116"/>
    </source>
</evidence>
<feature type="compositionally biased region" description="Low complexity" evidence="1">
    <location>
        <begin position="314"/>
        <end position="324"/>
    </location>
</feature>
<feature type="compositionally biased region" description="Polar residues" evidence="1">
    <location>
        <begin position="166"/>
        <end position="175"/>
    </location>
</feature>
<protein>
    <submittedName>
        <fullName evidence="3">Uncharacterized protein</fullName>
    </submittedName>
</protein>
<feature type="compositionally biased region" description="Basic residues" evidence="1">
    <location>
        <begin position="403"/>
        <end position="412"/>
    </location>
</feature>
<name>A0A448YZV5_9STRA</name>
<feature type="transmembrane region" description="Helical" evidence="2">
    <location>
        <begin position="75"/>
        <end position="97"/>
    </location>
</feature>
<reference evidence="3 4" key="1">
    <citation type="submission" date="2019-01" db="EMBL/GenBank/DDBJ databases">
        <authorList>
            <person name="Ferrante I. M."/>
        </authorList>
    </citation>
    <scope>NUCLEOTIDE SEQUENCE [LARGE SCALE GENOMIC DNA]</scope>
    <source>
        <strain evidence="3 4">B856</strain>
    </source>
</reference>
<feature type="compositionally biased region" description="Basic and acidic residues" evidence="1">
    <location>
        <begin position="193"/>
        <end position="203"/>
    </location>
</feature>
<feature type="region of interest" description="Disordered" evidence="1">
    <location>
        <begin position="139"/>
        <end position="330"/>
    </location>
</feature>
<feature type="compositionally biased region" description="Basic residues" evidence="1">
    <location>
        <begin position="139"/>
        <end position="155"/>
    </location>
</feature>
<feature type="compositionally biased region" description="Acidic residues" evidence="1">
    <location>
        <begin position="183"/>
        <end position="192"/>
    </location>
</feature>
<feature type="region of interest" description="Disordered" evidence="1">
    <location>
        <begin position="390"/>
        <end position="420"/>
    </location>
</feature>